<keyword evidence="8 11" id="KW-0560">Oxidoreductase</keyword>
<name>A0A147EPW2_9MICO</name>
<evidence type="ECO:0000256" key="1">
    <source>
        <dbReference type="ARBA" id="ARBA00003125"/>
    </source>
</evidence>
<dbReference type="Proteomes" id="UP000070810">
    <property type="component" value="Unassembled WGS sequence"/>
</dbReference>
<dbReference type="UniPathway" id="UPA00070">
    <property type="reaction ID" value="UER00946"/>
</dbReference>
<dbReference type="PIRSF" id="PIRSF000164">
    <property type="entry name" value="DHO_oxidase"/>
    <property type="match status" value="1"/>
</dbReference>
<comment type="caution">
    <text evidence="13">The sequence shown here is derived from an EMBL/GenBank/DDBJ whole genome shotgun (WGS) entry which is preliminary data.</text>
</comment>
<dbReference type="InterPro" id="IPR005720">
    <property type="entry name" value="Dihydroorotate_DH_cat"/>
</dbReference>
<feature type="binding site" evidence="11">
    <location>
        <begin position="320"/>
        <end position="321"/>
    </location>
    <ligand>
        <name>FMN</name>
        <dbReference type="ChEBI" id="CHEBI:58210"/>
    </ligand>
</feature>
<dbReference type="GO" id="GO:0106430">
    <property type="term" value="F:dihydroorotate dehydrogenase (quinone) activity"/>
    <property type="evidence" value="ECO:0007669"/>
    <property type="project" value="UniProtKB-EC"/>
</dbReference>
<dbReference type="InterPro" id="IPR005719">
    <property type="entry name" value="Dihydroorotate_DH_2"/>
</dbReference>
<evidence type="ECO:0000313" key="13">
    <source>
        <dbReference type="EMBL" id="KTR86554.1"/>
    </source>
</evidence>
<feature type="binding site" evidence="11">
    <location>
        <position position="145"/>
    </location>
    <ligand>
        <name>FMN</name>
        <dbReference type="ChEBI" id="CHEBI:58210"/>
    </ligand>
</feature>
<dbReference type="OrthoDB" id="9802377at2"/>
<evidence type="ECO:0000256" key="8">
    <source>
        <dbReference type="ARBA" id="ARBA00023002"/>
    </source>
</evidence>
<feature type="binding site" evidence="11">
    <location>
        <position position="299"/>
    </location>
    <ligand>
        <name>FMN</name>
        <dbReference type="ChEBI" id="CHEBI:58210"/>
    </ligand>
</feature>
<dbReference type="NCBIfam" id="NF003648">
    <property type="entry name" value="PRK05286.2-1"/>
    <property type="match status" value="1"/>
</dbReference>
<dbReference type="SUPFAM" id="SSF51395">
    <property type="entry name" value="FMN-linked oxidoreductases"/>
    <property type="match status" value="1"/>
</dbReference>
<comment type="subcellular location">
    <subcellularLocation>
        <location evidence="11">Cell membrane</location>
        <topology evidence="11">Peripheral membrane protein</topology>
    </subcellularLocation>
    <subcellularLocation>
        <location evidence="2">Membrane</location>
    </subcellularLocation>
</comment>
<feature type="binding site" evidence="11">
    <location>
        <position position="215"/>
    </location>
    <ligand>
        <name>FMN</name>
        <dbReference type="ChEBI" id="CHEBI:58210"/>
    </ligand>
</feature>
<feature type="active site" description="Nucleophile" evidence="11">
    <location>
        <position position="181"/>
    </location>
</feature>
<dbReference type="PANTHER" id="PTHR48109:SF4">
    <property type="entry name" value="DIHYDROOROTATE DEHYDROGENASE (QUINONE), MITOCHONDRIAL"/>
    <property type="match status" value="1"/>
</dbReference>
<dbReference type="PROSITE" id="PS00912">
    <property type="entry name" value="DHODEHASE_2"/>
    <property type="match status" value="1"/>
</dbReference>
<evidence type="ECO:0000256" key="9">
    <source>
        <dbReference type="ARBA" id="ARBA00023136"/>
    </source>
</evidence>
<dbReference type="InterPro" id="IPR012135">
    <property type="entry name" value="Dihydroorotate_DH_1_2"/>
</dbReference>
<evidence type="ECO:0000256" key="7">
    <source>
        <dbReference type="ARBA" id="ARBA00022975"/>
    </source>
</evidence>
<feature type="binding site" evidence="11">
    <location>
        <begin position="244"/>
        <end position="245"/>
    </location>
    <ligand>
        <name>substrate</name>
    </ligand>
</feature>
<protein>
    <recommendedName>
        <fullName evidence="11">Dihydroorotate dehydrogenase (quinone)</fullName>
        <ecNumber evidence="11">1.3.5.2</ecNumber>
    </recommendedName>
    <alternativeName>
        <fullName evidence="11">DHOdehase</fullName>
        <shortName evidence="11">DHOD</shortName>
        <shortName evidence="11">DHODase</shortName>
    </alternativeName>
    <alternativeName>
        <fullName evidence="11">Dihydroorotate oxidase</fullName>
    </alternativeName>
</protein>
<comment type="catalytic activity">
    <reaction evidence="10 11">
        <text>(S)-dihydroorotate + a quinone = orotate + a quinol</text>
        <dbReference type="Rhea" id="RHEA:30187"/>
        <dbReference type="ChEBI" id="CHEBI:24646"/>
        <dbReference type="ChEBI" id="CHEBI:30839"/>
        <dbReference type="ChEBI" id="CHEBI:30864"/>
        <dbReference type="ChEBI" id="CHEBI:132124"/>
        <dbReference type="EC" id="1.3.5.2"/>
    </reaction>
</comment>
<dbReference type="PROSITE" id="PS00911">
    <property type="entry name" value="DHODEHASE_1"/>
    <property type="match status" value="1"/>
</dbReference>
<feature type="binding site" evidence="11">
    <location>
        <position position="69"/>
    </location>
    <ligand>
        <name>substrate</name>
    </ligand>
</feature>
<dbReference type="Gene3D" id="3.20.20.70">
    <property type="entry name" value="Aldolase class I"/>
    <property type="match status" value="1"/>
</dbReference>
<comment type="function">
    <text evidence="1 11">Catalyzes the conversion of dihydroorotate to orotate with quinone as electron acceptor.</text>
</comment>
<dbReference type="GO" id="GO:0005886">
    <property type="term" value="C:plasma membrane"/>
    <property type="evidence" value="ECO:0007669"/>
    <property type="project" value="UniProtKB-SubCell"/>
</dbReference>
<dbReference type="EC" id="1.3.5.2" evidence="11"/>
<feature type="binding site" evidence="11">
    <location>
        <position position="243"/>
    </location>
    <ligand>
        <name>FMN</name>
        <dbReference type="ChEBI" id="CHEBI:58210"/>
    </ligand>
</feature>
<dbReference type="GO" id="GO:0005737">
    <property type="term" value="C:cytoplasm"/>
    <property type="evidence" value="ECO:0007669"/>
    <property type="project" value="InterPro"/>
</dbReference>
<dbReference type="AlphaFoldDB" id="A0A147EPW2"/>
<dbReference type="NCBIfam" id="TIGR01036">
    <property type="entry name" value="pyrD_sub2"/>
    <property type="match status" value="1"/>
</dbReference>
<keyword evidence="11" id="KW-1003">Cell membrane</keyword>
<dbReference type="HAMAP" id="MF_00225">
    <property type="entry name" value="DHO_dh_type2"/>
    <property type="match status" value="1"/>
</dbReference>
<dbReference type="RefSeq" id="WP_058593292.1">
    <property type="nucleotide sequence ID" value="NZ_LDRK01000018.1"/>
</dbReference>
<evidence type="ECO:0000256" key="3">
    <source>
        <dbReference type="ARBA" id="ARBA00005161"/>
    </source>
</evidence>
<dbReference type="PATRIC" id="fig|1079994.3.peg.815"/>
<dbReference type="InterPro" id="IPR001295">
    <property type="entry name" value="Dihydroorotate_DH_CS"/>
</dbReference>
<dbReference type="Pfam" id="PF01180">
    <property type="entry name" value="DHO_dh"/>
    <property type="match status" value="1"/>
</dbReference>
<keyword evidence="14" id="KW-1185">Reference proteome</keyword>
<evidence type="ECO:0000256" key="10">
    <source>
        <dbReference type="ARBA" id="ARBA00048639"/>
    </source>
</evidence>
<evidence type="ECO:0000256" key="6">
    <source>
        <dbReference type="ARBA" id="ARBA00022643"/>
    </source>
</evidence>
<keyword evidence="7 11" id="KW-0665">Pyrimidine biosynthesis</keyword>
<feature type="binding site" evidence="11">
    <location>
        <begin position="65"/>
        <end position="69"/>
    </location>
    <ligand>
        <name>FMN</name>
        <dbReference type="ChEBI" id="CHEBI:58210"/>
    </ligand>
</feature>
<evidence type="ECO:0000313" key="14">
    <source>
        <dbReference type="Proteomes" id="UP000070810"/>
    </source>
</evidence>
<dbReference type="PANTHER" id="PTHR48109">
    <property type="entry name" value="DIHYDROOROTATE DEHYDROGENASE (QUINONE), MITOCHONDRIAL-RELATED"/>
    <property type="match status" value="1"/>
</dbReference>
<evidence type="ECO:0000256" key="4">
    <source>
        <dbReference type="ARBA" id="ARBA00005359"/>
    </source>
</evidence>
<feature type="binding site" evidence="11">
    <location>
        <position position="183"/>
    </location>
    <ligand>
        <name>substrate</name>
    </ligand>
</feature>
<dbReference type="InterPro" id="IPR013785">
    <property type="entry name" value="Aldolase_TIM"/>
</dbReference>
<accession>A0A147EPW2</accession>
<gene>
    <name evidence="11" type="primary">pyrD</name>
    <name evidence="13" type="ORF">NS354_03890</name>
</gene>
<dbReference type="NCBIfam" id="NF003652">
    <property type="entry name" value="PRK05286.2-5"/>
    <property type="match status" value="1"/>
</dbReference>
<evidence type="ECO:0000259" key="12">
    <source>
        <dbReference type="Pfam" id="PF01180"/>
    </source>
</evidence>
<proteinExistence type="inferred from homology"/>
<dbReference type="GO" id="GO:0044205">
    <property type="term" value="P:'de novo' UMP biosynthetic process"/>
    <property type="evidence" value="ECO:0007669"/>
    <property type="project" value="UniProtKB-UniRule"/>
</dbReference>
<evidence type="ECO:0000256" key="5">
    <source>
        <dbReference type="ARBA" id="ARBA00022630"/>
    </source>
</evidence>
<dbReference type="CDD" id="cd04738">
    <property type="entry name" value="DHOD_2_like"/>
    <property type="match status" value="1"/>
</dbReference>
<evidence type="ECO:0000256" key="2">
    <source>
        <dbReference type="ARBA" id="ARBA00004370"/>
    </source>
</evidence>
<organism evidence="13 14">
    <name type="scientific">Leucobacter chromiiresistens</name>
    <dbReference type="NCBI Taxonomy" id="1079994"/>
    <lineage>
        <taxon>Bacteria</taxon>
        <taxon>Bacillati</taxon>
        <taxon>Actinomycetota</taxon>
        <taxon>Actinomycetes</taxon>
        <taxon>Micrococcales</taxon>
        <taxon>Microbacteriaceae</taxon>
        <taxon>Leucobacter</taxon>
    </lineage>
</organism>
<feature type="binding site" evidence="11">
    <location>
        <begin position="114"/>
        <end position="118"/>
    </location>
    <ligand>
        <name>substrate</name>
    </ligand>
</feature>
<dbReference type="GO" id="GO:0006207">
    <property type="term" value="P:'de novo' pyrimidine nucleobase biosynthetic process"/>
    <property type="evidence" value="ECO:0007669"/>
    <property type="project" value="UniProtKB-UniRule"/>
</dbReference>
<reference evidence="13 14" key="1">
    <citation type="journal article" date="2016" name="Front. Microbiol.">
        <title>Genomic Resource of Rice Seed Associated Bacteria.</title>
        <authorList>
            <person name="Midha S."/>
            <person name="Bansal K."/>
            <person name="Sharma S."/>
            <person name="Kumar N."/>
            <person name="Patil P.P."/>
            <person name="Chaudhry V."/>
            <person name="Patil P.B."/>
        </authorList>
    </citation>
    <scope>NUCLEOTIDE SEQUENCE [LARGE SCALE GENOMIC DNA]</scope>
    <source>
        <strain evidence="13 14">NS354</strain>
    </source>
</reference>
<feature type="binding site" evidence="11">
    <location>
        <position position="89"/>
    </location>
    <ligand>
        <name>FMN</name>
        <dbReference type="ChEBI" id="CHEBI:58210"/>
    </ligand>
</feature>
<dbReference type="InterPro" id="IPR050074">
    <property type="entry name" value="DHO_dehydrogenase"/>
</dbReference>
<feature type="binding site" evidence="11">
    <location>
        <position position="269"/>
    </location>
    <ligand>
        <name>FMN</name>
        <dbReference type="ChEBI" id="CHEBI:58210"/>
    </ligand>
</feature>
<evidence type="ECO:0000256" key="11">
    <source>
        <dbReference type="HAMAP-Rule" id="MF_00225"/>
    </source>
</evidence>
<sequence length="353" mass="37895">MRWYPILFKTVLRRMDPETAHHWAFRVIQAAPLAGRVVSGICGPDPALRVRALGQTFPSPFGLAAGFDKNATAIAGLGAIGFGHIEVGTLTRHAQPGNPKPRMFRLVADRGLINRMGFNNGGSAAAVPRIERARLRRRRPVIGVNIGKSRVTEVENAVADYVWSTERLAPIADYLAVNVSSPNTPGLRGLQELELLEPLLAAVREAAGTTPLLVKIAPDMEDDQIDGIVALAKRLGLDGIIATNTTVSRERLSASDEEIARIGAGGLSGEPLKDRSLDVLRRIRAAEPDPDFCVISVGGVESAFDVLERLRAGATLVQGYTAFIYAGPLWARSINRGLLRAGYRGSGAPGARY</sequence>
<feature type="binding site" evidence="11">
    <location>
        <position position="178"/>
    </location>
    <ligand>
        <name>substrate</name>
    </ligand>
</feature>
<dbReference type="EMBL" id="LDRK01000018">
    <property type="protein sequence ID" value="KTR86554.1"/>
    <property type="molecule type" value="Genomic_DNA"/>
</dbReference>
<feature type="binding site" evidence="11">
    <location>
        <position position="178"/>
    </location>
    <ligand>
        <name>FMN</name>
        <dbReference type="ChEBI" id="CHEBI:58210"/>
    </ligand>
</feature>
<comment type="similarity">
    <text evidence="4 11">Belongs to the dihydroorotate dehydrogenase family. Type 2 subfamily.</text>
</comment>
<keyword evidence="9 11" id="KW-0472">Membrane</keyword>
<keyword evidence="5 11" id="KW-0285">Flavoprotein</keyword>
<comment type="pathway">
    <text evidence="3 11">Pyrimidine metabolism; UMP biosynthesis via de novo pathway; orotate from (S)-dihydroorotate (quinone route): step 1/1.</text>
</comment>
<comment type="subunit">
    <text evidence="11">Monomer.</text>
</comment>
<comment type="cofactor">
    <cofactor evidence="11">
        <name>FMN</name>
        <dbReference type="ChEBI" id="CHEBI:58210"/>
    </cofactor>
    <text evidence="11">Binds 1 FMN per subunit.</text>
</comment>
<keyword evidence="6 11" id="KW-0288">FMN</keyword>
<feature type="domain" description="Dihydroorotate dehydrogenase catalytic" evidence="12">
    <location>
        <begin position="48"/>
        <end position="339"/>
    </location>
</feature>